<dbReference type="AlphaFoldDB" id="A0A8S1DL14"/>
<gene>
    <name evidence="2" type="ORF">CLODIP_2_CD00385</name>
</gene>
<evidence type="ECO:0000256" key="1">
    <source>
        <dbReference type="SAM" id="MobiDB-lite"/>
    </source>
</evidence>
<reference evidence="2 3" key="1">
    <citation type="submission" date="2020-04" db="EMBL/GenBank/DDBJ databases">
        <authorList>
            <person name="Alioto T."/>
            <person name="Alioto T."/>
            <person name="Gomez Garrido J."/>
        </authorList>
    </citation>
    <scope>NUCLEOTIDE SEQUENCE [LARGE SCALE GENOMIC DNA]</scope>
</reference>
<accession>A0A8S1DL14</accession>
<dbReference type="Proteomes" id="UP000494165">
    <property type="component" value="Unassembled WGS sequence"/>
</dbReference>
<name>A0A8S1DL14_9INSE</name>
<sequence>MPRLFDFFWEWLFNAATAQDDKSEPEEDEYAEPEVTFSESEDAFPEAENEEESDEVSETECEEEEEEQMNVESLKRPTKGRTMGVAALVQSGVGRWTLGQDAGSSSSSSDDASELW</sequence>
<feature type="region of interest" description="Disordered" evidence="1">
    <location>
        <begin position="16"/>
        <end position="81"/>
    </location>
</feature>
<evidence type="ECO:0000313" key="3">
    <source>
        <dbReference type="Proteomes" id="UP000494165"/>
    </source>
</evidence>
<protein>
    <submittedName>
        <fullName evidence="2">Uncharacterized protein</fullName>
    </submittedName>
</protein>
<feature type="compositionally biased region" description="Acidic residues" evidence="1">
    <location>
        <begin position="39"/>
        <end position="69"/>
    </location>
</feature>
<comment type="caution">
    <text evidence="2">The sequence shown here is derived from an EMBL/GenBank/DDBJ whole genome shotgun (WGS) entry which is preliminary data.</text>
</comment>
<organism evidence="2 3">
    <name type="scientific">Cloeon dipterum</name>
    <dbReference type="NCBI Taxonomy" id="197152"/>
    <lineage>
        <taxon>Eukaryota</taxon>
        <taxon>Metazoa</taxon>
        <taxon>Ecdysozoa</taxon>
        <taxon>Arthropoda</taxon>
        <taxon>Hexapoda</taxon>
        <taxon>Insecta</taxon>
        <taxon>Pterygota</taxon>
        <taxon>Palaeoptera</taxon>
        <taxon>Ephemeroptera</taxon>
        <taxon>Pisciforma</taxon>
        <taxon>Baetidae</taxon>
        <taxon>Cloeon</taxon>
    </lineage>
</organism>
<proteinExistence type="predicted"/>
<feature type="compositionally biased region" description="Low complexity" evidence="1">
    <location>
        <begin position="101"/>
        <end position="110"/>
    </location>
</feature>
<evidence type="ECO:0000313" key="2">
    <source>
        <dbReference type="EMBL" id="CAB3381745.1"/>
    </source>
</evidence>
<feature type="region of interest" description="Disordered" evidence="1">
    <location>
        <begin position="97"/>
        <end position="116"/>
    </location>
</feature>
<feature type="compositionally biased region" description="Acidic residues" evidence="1">
    <location>
        <begin position="23"/>
        <end position="32"/>
    </location>
</feature>
<dbReference type="EMBL" id="CADEPI010000244">
    <property type="protein sequence ID" value="CAB3381745.1"/>
    <property type="molecule type" value="Genomic_DNA"/>
</dbReference>
<keyword evidence="3" id="KW-1185">Reference proteome</keyword>